<dbReference type="InterPro" id="IPR058248">
    <property type="entry name" value="Lxx211020-like"/>
</dbReference>
<dbReference type="Gene3D" id="2.60.40.1890">
    <property type="entry name" value="PCu(A)C copper chaperone"/>
    <property type="match status" value="1"/>
</dbReference>
<evidence type="ECO:0000313" key="3">
    <source>
        <dbReference type="Proteomes" id="UP001055101"/>
    </source>
</evidence>
<evidence type="ECO:0000313" key="2">
    <source>
        <dbReference type="EMBL" id="GJE54273.1"/>
    </source>
</evidence>
<dbReference type="RefSeq" id="WP_187272389.1">
    <property type="nucleotide sequence ID" value="NZ_BPRA01000003.1"/>
</dbReference>
<keyword evidence="1" id="KW-0732">Signal</keyword>
<dbReference type="PANTHER" id="PTHR36302">
    <property type="entry name" value="BLR7088 PROTEIN"/>
    <property type="match status" value="1"/>
</dbReference>
<sequence>MRQTKTKLLALTLALLACGAGASHAADYAVGPLTIAHPWAPATPEGAKAAPGYFTVTNAGREADRLISGSFVDAGHVEIVSGGGKATQAIAGGLVIAPGETITLSPTGPHLMFTGLIGPLEQGNSAQSILRFEKAGPVVLEFAIEGAARKPASGKGAHHGH</sequence>
<keyword evidence="3" id="KW-1185">Reference proteome</keyword>
<dbReference type="SUPFAM" id="SSF110087">
    <property type="entry name" value="DR1885-like metal-binding protein"/>
    <property type="match status" value="1"/>
</dbReference>
<reference evidence="2" key="2">
    <citation type="submission" date="2021-08" db="EMBL/GenBank/DDBJ databases">
        <authorList>
            <person name="Tani A."/>
            <person name="Ola A."/>
            <person name="Ogura Y."/>
            <person name="Katsura K."/>
            <person name="Hayashi T."/>
        </authorList>
    </citation>
    <scope>NUCLEOTIDE SEQUENCE</scope>
    <source>
        <strain evidence="2">DSM 23674</strain>
    </source>
</reference>
<gene>
    <name evidence="2" type="ORF">EKPJFOCH_0747</name>
</gene>
<dbReference type="EMBL" id="BPRA01000003">
    <property type="protein sequence ID" value="GJE54273.1"/>
    <property type="molecule type" value="Genomic_DNA"/>
</dbReference>
<dbReference type="InterPro" id="IPR036182">
    <property type="entry name" value="PCuAC_sf"/>
</dbReference>
<evidence type="ECO:0000256" key="1">
    <source>
        <dbReference type="SAM" id="SignalP"/>
    </source>
</evidence>
<reference evidence="2" key="1">
    <citation type="journal article" date="2021" name="Front. Microbiol.">
        <title>Comprehensive Comparative Genomics and Phenotyping of Methylobacterium Species.</title>
        <authorList>
            <person name="Alessa O."/>
            <person name="Ogura Y."/>
            <person name="Fujitani Y."/>
            <person name="Takami H."/>
            <person name="Hayashi T."/>
            <person name="Sahin N."/>
            <person name="Tani A."/>
        </authorList>
    </citation>
    <scope>NUCLEOTIDE SEQUENCE</scope>
    <source>
        <strain evidence="2">DSM 23674</strain>
    </source>
</reference>
<evidence type="ECO:0008006" key="4">
    <source>
        <dbReference type="Google" id="ProtNLM"/>
    </source>
</evidence>
<comment type="caution">
    <text evidence="2">The sequence shown here is derived from an EMBL/GenBank/DDBJ whole genome shotgun (WGS) entry which is preliminary data.</text>
</comment>
<dbReference type="PROSITE" id="PS51257">
    <property type="entry name" value="PROKAR_LIPOPROTEIN"/>
    <property type="match status" value="1"/>
</dbReference>
<proteinExistence type="predicted"/>
<dbReference type="Proteomes" id="UP001055101">
    <property type="component" value="Unassembled WGS sequence"/>
</dbReference>
<dbReference type="Pfam" id="PF04314">
    <property type="entry name" value="PCuAC"/>
    <property type="match status" value="1"/>
</dbReference>
<feature type="signal peptide" evidence="1">
    <location>
        <begin position="1"/>
        <end position="25"/>
    </location>
</feature>
<feature type="chain" id="PRO_5045906805" description="Copper chaperone PCu(A)C" evidence="1">
    <location>
        <begin position="26"/>
        <end position="161"/>
    </location>
</feature>
<dbReference type="PANTHER" id="PTHR36302:SF1">
    <property type="entry name" value="COPPER CHAPERONE PCU(A)C"/>
    <property type="match status" value="1"/>
</dbReference>
<accession>A0ABQ4TI48</accession>
<name>A0ABQ4TI48_9HYPH</name>
<protein>
    <recommendedName>
        <fullName evidence="4">Copper chaperone PCu(A)C</fullName>
    </recommendedName>
</protein>
<organism evidence="2 3">
    <name type="scientific">Methylobacterium thuringiense</name>
    <dbReference type="NCBI Taxonomy" id="1003091"/>
    <lineage>
        <taxon>Bacteria</taxon>
        <taxon>Pseudomonadati</taxon>
        <taxon>Pseudomonadota</taxon>
        <taxon>Alphaproteobacteria</taxon>
        <taxon>Hyphomicrobiales</taxon>
        <taxon>Methylobacteriaceae</taxon>
        <taxon>Methylobacterium</taxon>
    </lineage>
</organism>
<dbReference type="InterPro" id="IPR007410">
    <property type="entry name" value="LpqE-like"/>
</dbReference>